<dbReference type="InterPro" id="IPR011004">
    <property type="entry name" value="Trimer_LpxA-like_sf"/>
</dbReference>
<feature type="domain" description="UDP-3-O-[3-hydroxymyristoyl] glucosamine N-acyltransferase non-repeat region" evidence="7">
    <location>
        <begin position="21"/>
        <end position="89"/>
    </location>
</feature>
<evidence type="ECO:0000259" key="7">
    <source>
        <dbReference type="Pfam" id="PF04613"/>
    </source>
</evidence>
<evidence type="ECO:0000256" key="5">
    <source>
        <dbReference type="ARBA" id="ARBA00023098"/>
    </source>
</evidence>
<dbReference type="CDD" id="cd03352">
    <property type="entry name" value="LbH_LpxD"/>
    <property type="match status" value="1"/>
</dbReference>
<keyword evidence="5" id="KW-0443">Lipid metabolism</keyword>
<gene>
    <name evidence="8" type="primary">lpxD</name>
    <name evidence="8" type="ORF">ENN90_13295</name>
</gene>
<proteinExistence type="predicted"/>
<evidence type="ECO:0000313" key="8">
    <source>
        <dbReference type="EMBL" id="HDR52570.1"/>
    </source>
</evidence>
<dbReference type="InterPro" id="IPR001451">
    <property type="entry name" value="Hexapep"/>
</dbReference>
<dbReference type="GO" id="GO:0016410">
    <property type="term" value="F:N-acyltransferase activity"/>
    <property type="evidence" value="ECO:0007669"/>
    <property type="project" value="InterPro"/>
</dbReference>
<dbReference type="GO" id="GO:0016020">
    <property type="term" value="C:membrane"/>
    <property type="evidence" value="ECO:0007669"/>
    <property type="project" value="GOC"/>
</dbReference>
<dbReference type="GO" id="GO:0009245">
    <property type="term" value="P:lipid A biosynthetic process"/>
    <property type="evidence" value="ECO:0007669"/>
    <property type="project" value="UniProtKB-KW"/>
</dbReference>
<organism evidence="8">
    <name type="scientific">Mariniphaga anaerophila</name>
    <dbReference type="NCBI Taxonomy" id="1484053"/>
    <lineage>
        <taxon>Bacteria</taxon>
        <taxon>Pseudomonadati</taxon>
        <taxon>Bacteroidota</taxon>
        <taxon>Bacteroidia</taxon>
        <taxon>Marinilabiliales</taxon>
        <taxon>Prolixibacteraceae</taxon>
        <taxon>Mariniphaga</taxon>
    </lineage>
</organism>
<dbReference type="InterPro" id="IPR020573">
    <property type="entry name" value="UDP_GlcNAc_AcTrfase_non-rep"/>
</dbReference>
<protein>
    <submittedName>
        <fullName evidence="8">UDP-3-O-(3-hydroxymyristoyl)glucosamine N-acyltransferase</fullName>
        <ecNumber evidence="8">2.3.1.191</ecNumber>
    </submittedName>
</protein>
<dbReference type="Pfam" id="PF04613">
    <property type="entry name" value="LpxD"/>
    <property type="match status" value="1"/>
</dbReference>
<dbReference type="PANTHER" id="PTHR43378:SF2">
    <property type="entry name" value="UDP-3-O-ACYLGLUCOSAMINE N-ACYLTRANSFERASE 1, MITOCHONDRIAL-RELATED"/>
    <property type="match status" value="1"/>
</dbReference>
<evidence type="ECO:0000256" key="3">
    <source>
        <dbReference type="ARBA" id="ARBA00022679"/>
    </source>
</evidence>
<keyword evidence="1" id="KW-0444">Lipid biosynthesis</keyword>
<feature type="non-terminal residue" evidence="8">
    <location>
        <position position="277"/>
    </location>
</feature>
<reference evidence="8" key="1">
    <citation type="journal article" date="2020" name="mSystems">
        <title>Genome- and Community-Level Interaction Insights into Carbon Utilization and Element Cycling Functions of Hydrothermarchaeota in Hydrothermal Sediment.</title>
        <authorList>
            <person name="Zhou Z."/>
            <person name="Liu Y."/>
            <person name="Xu W."/>
            <person name="Pan J."/>
            <person name="Luo Z.H."/>
            <person name="Li M."/>
        </authorList>
    </citation>
    <scope>NUCLEOTIDE SEQUENCE [LARGE SCALE GENOMIC DNA]</scope>
    <source>
        <strain evidence="8">SpSt-1217</strain>
    </source>
</reference>
<evidence type="ECO:0000256" key="2">
    <source>
        <dbReference type="ARBA" id="ARBA00022556"/>
    </source>
</evidence>
<keyword evidence="6 8" id="KW-0012">Acyltransferase</keyword>
<dbReference type="InterPro" id="IPR007691">
    <property type="entry name" value="LpxD"/>
</dbReference>
<evidence type="ECO:0000256" key="6">
    <source>
        <dbReference type="ARBA" id="ARBA00023315"/>
    </source>
</evidence>
<name>A0A831LWN5_9BACT</name>
<evidence type="ECO:0000256" key="1">
    <source>
        <dbReference type="ARBA" id="ARBA00022516"/>
    </source>
</evidence>
<evidence type="ECO:0000256" key="4">
    <source>
        <dbReference type="ARBA" id="ARBA00022737"/>
    </source>
</evidence>
<dbReference type="Gene3D" id="2.160.10.10">
    <property type="entry name" value="Hexapeptide repeat proteins"/>
    <property type="match status" value="1"/>
</dbReference>
<dbReference type="EC" id="2.3.1.191" evidence="8"/>
<keyword evidence="4" id="KW-0677">Repeat</keyword>
<dbReference type="SUPFAM" id="SSF51161">
    <property type="entry name" value="Trimeric LpxA-like enzymes"/>
    <property type="match status" value="1"/>
</dbReference>
<keyword evidence="2" id="KW-0441">Lipid A biosynthesis</keyword>
<dbReference type="Proteomes" id="UP000886047">
    <property type="component" value="Unassembled WGS sequence"/>
</dbReference>
<dbReference type="NCBIfam" id="NF002060">
    <property type="entry name" value="PRK00892.1"/>
    <property type="match status" value="1"/>
</dbReference>
<dbReference type="AlphaFoldDB" id="A0A831LWN5"/>
<dbReference type="Gene3D" id="3.40.1390.10">
    <property type="entry name" value="MurE/MurF, N-terminal domain"/>
    <property type="match status" value="1"/>
</dbReference>
<comment type="caution">
    <text evidence="8">The sequence shown here is derived from an EMBL/GenBank/DDBJ whole genome shotgun (WGS) entry which is preliminary data.</text>
</comment>
<dbReference type="NCBIfam" id="TIGR01853">
    <property type="entry name" value="lipid_A_lpxD"/>
    <property type="match status" value="1"/>
</dbReference>
<keyword evidence="3 8" id="KW-0808">Transferase</keyword>
<dbReference type="EMBL" id="DSDK01000744">
    <property type="protein sequence ID" value="HDR52570.1"/>
    <property type="molecule type" value="Genomic_DNA"/>
</dbReference>
<dbReference type="PANTHER" id="PTHR43378">
    <property type="entry name" value="UDP-3-O-ACYLGLUCOSAMINE N-ACYLTRANSFERASE"/>
    <property type="match status" value="1"/>
</dbReference>
<sequence length="277" mass="29523">MEFKATDIASFLNGEVVGDGNVKISGISKIEEGKPGTLSFLANPKYENYLYSTDSDIVLVNRAFKPKAEVKATLIKVDDAYQGFASLLDLYVQTKKNTRIGIENPSYIDQSARLGKDIYVGAFASIGRNVKIGNNVKIFPQVFVGDNVTIGDNCILYAGVKIYDDCVIGNNCILHSGSVIGSDGFGFAPQDDGTYKKMHQIGNALLEDDVEIGANTAVDCGTFGSTIIRKGAKIDNLVQIAHNCEIGENTVIAGQTGMAGTTKIGKNCKFAGQVGLA</sequence>
<dbReference type="GO" id="GO:0103118">
    <property type="term" value="F:UDP-3-O-[(3R)-3-hydroxyacyl]-glucosamine N-acyltransferase activity"/>
    <property type="evidence" value="ECO:0007669"/>
    <property type="project" value="UniProtKB-EC"/>
</dbReference>
<accession>A0A831LWN5</accession>
<dbReference type="Pfam" id="PF00132">
    <property type="entry name" value="Hexapep"/>
    <property type="match status" value="2"/>
</dbReference>